<dbReference type="InterPro" id="IPR012296">
    <property type="entry name" value="Nuclease_put_TT1808"/>
</dbReference>
<protein>
    <submittedName>
        <fullName evidence="2">Uma2 family endonuclease</fullName>
    </submittedName>
</protein>
<keyword evidence="3" id="KW-1185">Reference proteome</keyword>
<proteinExistence type="predicted"/>
<keyword evidence="2" id="KW-0540">Nuclease</keyword>
<dbReference type="InterPro" id="IPR008538">
    <property type="entry name" value="Uma2"/>
</dbReference>
<dbReference type="CDD" id="cd06260">
    <property type="entry name" value="DUF820-like"/>
    <property type="match status" value="1"/>
</dbReference>
<gene>
    <name evidence="2" type="ORF">FHU36_005105</name>
</gene>
<comment type="caution">
    <text evidence="2">The sequence shown here is derived from an EMBL/GenBank/DDBJ whole genome shotgun (WGS) entry which is preliminary data.</text>
</comment>
<dbReference type="EMBL" id="JACHJB010000002">
    <property type="protein sequence ID" value="MBB6348560.1"/>
    <property type="molecule type" value="Genomic_DNA"/>
</dbReference>
<dbReference type="Proteomes" id="UP000583800">
    <property type="component" value="Unassembled WGS sequence"/>
</dbReference>
<dbReference type="SUPFAM" id="SSF52980">
    <property type="entry name" value="Restriction endonuclease-like"/>
    <property type="match status" value="1"/>
</dbReference>
<feature type="domain" description="Putative restriction endonuclease" evidence="1">
    <location>
        <begin position="18"/>
        <end position="129"/>
    </location>
</feature>
<dbReference type="PANTHER" id="PTHR35400:SF3">
    <property type="entry name" value="SLL1072 PROTEIN"/>
    <property type="match status" value="1"/>
</dbReference>
<evidence type="ECO:0000313" key="2">
    <source>
        <dbReference type="EMBL" id="MBB6348560.1"/>
    </source>
</evidence>
<name>A0A7X0F166_9ACTN</name>
<reference evidence="2 3" key="1">
    <citation type="submission" date="2020-08" db="EMBL/GenBank/DDBJ databases">
        <title>Sequencing the genomes of 1000 actinobacteria strains.</title>
        <authorList>
            <person name="Klenk H.-P."/>
        </authorList>
    </citation>
    <scope>NUCLEOTIDE SEQUENCE [LARGE SCALE GENOMIC DNA]</scope>
    <source>
        <strain evidence="2 3">DSM 45913</strain>
    </source>
</reference>
<dbReference type="Gene3D" id="3.90.1570.10">
    <property type="entry name" value="tt1808, chain A"/>
    <property type="match status" value="1"/>
</dbReference>
<dbReference type="InterPro" id="IPR011335">
    <property type="entry name" value="Restrct_endonuc-II-like"/>
</dbReference>
<evidence type="ECO:0000313" key="3">
    <source>
        <dbReference type="Proteomes" id="UP000583800"/>
    </source>
</evidence>
<accession>A0A7X0F166</accession>
<sequence length="140" mass="15948">MDLLVAGLRRIVPASLRVRREMGVILDADQRPEPDICVIAAGADRGPEQTFYRAREVLLTVEVVSPESRTRDRERKPTLYAKAGIPYFWRVENESGRPVVYVYELDPATRGYELTGIHHDRLKVSVPFEIDIDLTEIDAL</sequence>
<evidence type="ECO:0000259" key="1">
    <source>
        <dbReference type="Pfam" id="PF05685"/>
    </source>
</evidence>
<dbReference type="PANTHER" id="PTHR35400">
    <property type="entry name" value="SLR1083 PROTEIN"/>
    <property type="match status" value="1"/>
</dbReference>
<keyword evidence="2" id="KW-0378">Hydrolase</keyword>
<dbReference type="GO" id="GO:0004519">
    <property type="term" value="F:endonuclease activity"/>
    <property type="evidence" value="ECO:0007669"/>
    <property type="project" value="UniProtKB-KW"/>
</dbReference>
<organism evidence="2 3">
    <name type="scientific">Nonomuraea muscovyensis</name>
    <dbReference type="NCBI Taxonomy" id="1124761"/>
    <lineage>
        <taxon>Bacteria</taxon>
        <taxon>Bacillati</taxon>
        <taxon>Actinomycetota</taxon>
        <taxon>Actinomycetes</taxon>
        <taxon>Streptosporangiales</taxon>
        <taxon>Streptosporangiaceae</taxon>
        <taxon>Nonomuraea</taxon>
    </lineage>
</organism>
<keyword evidence="2" id="KW-0255">Endonuclease</keyword>
<dbReference type="AlphaFoldDB" id="A0A7X0F166"/>
<dbReference type="Pfam" id="PF05685">
    <property type="entry name" value="Uma2"/>
    <property type="match status" value="1"/>
</dbReference>